<evidence type="ECO:0000313" key="2">
    <source>
        <dbReference type="Proteomes" id="UP000009296"/>
    </source>
</evidence>
<proteinExistence type="predicted"/>
<dbReference type="Gene3D" id="3.90.660.50">
    <property type="match status" value="1"/>
</dbReference>
<reference evidence="1" key="1">
    <citation type="submission" date="2011-05" db="EMBL/GenBank/DDBJ databases">
        <title>Complete sequence of chromosome of Methanothermococcus okinawensis IH1.</title>
        <authorList>
            <consortium name="US DOE Joint Genome Institute"/>
            <person name="Lucas S."/>
            <person name="Han J."/>
            <person name="Lapidus A."/>
            <person name="Cheng J.-F."/>
            <person name="Goodwin L."/>
            <person name="Pitluck S."/>
            <person name="Peters L."/>
            <person name="Mikhailova N."/>
            <person name="Held B."/>
            <person name="Han C."/>
            <person name="Tapia R."/>
            <person name="Land M."/>
            <person name="Hauser L."/>
            <person name="Kyrpides N."/>
            <person name="Ivanova N."/>
            <person name="Pagani I."/>
            <person name="Sieprawska-Lupa M."/>
            <person name="Takai K."/>
            <person name="Miyazaki J."/>
            <person name="Whitman W."/>
            <person name="Woyke T."/>
        </authorList>
    </citation>
    <scope>NUCLEOTIDE SEQUENCE</scope>
    <source>
        <strain evidence="1">IH1</strain>
    </source>
</reference>
<dbReference type="EMBL" id="CP002792">
    <property type="protein sequence ID" value="AEH06892.1"/>
    <property type="molecule type" value="Genomic_DNA"/>
</dbReference>
<dbReference type="PANTHER" id="PTHR43734:SF1">
    <property type="entry name" value="PHYTOENE DESATURASE"/>
    <property type="match status" value="1"/>
</dbReference>
<dbReference type="Pfam" id="PF13450">
    <property type="entry name" value="NAD_binding_8"/>
    <property type="match status" value="1"/>
</dbReference>
<dbReference type="OrthoDB" id="11867at2157"/>
<dbReference type="Proteomes" id="UP000009296">
    <property type="component" value="Chromosome"/>
</dbReference>
<dbReference type="SUPFAM" id="SSF51905">
    <property type="entry name" value="FAD/NAD(P)-binding domain"/>
    <property type="match status" value="1"/>
</dbReference>
<evidence type="ECO:0008006" key="3">
    <source>
        <dbReference type="Google" id="ProtNLM"/>
    </source>
</evidence>
<dbReference type="PANTHER" id="PTHR43734">
    <property type="entry name" value="PHYTOENE DESATURASE"/>
    <property type="match status" value="1"/>
</dbReference>
<dbReference type="AlphaFoldDB" id="F8AMR1"/>
<dbReference type="RefSeq" id="WP_013867076.1">
    <property type="nucleotide sequence ID" value="NC_015636.1"/>
</dbReference>
<dbReference type="HOGENOM" id="CLU_668371_0_0_2"/>
<dbReference type="STRING" id="647113.Metok_0921"/>
<dbReference type="Gene3D" id="3.50.50.60">
    <property type="entry name" value="FAD/NAD(P)-binding domain"/>
    <property type="match status" value="1"/>
</dbReference>
<organism evidence="1 2">
    <name type="scientific">Methanothermococcus okinawensis (strain DSM 14208 / JCM 11175 / IH1)</name>
    <dbReference type="NCBI Taxonomy" id="647113"/>
    <lineage>
        <taxon>Archaea</taxon>
        <taxon>Methanobacteriati</taxon>
        <taxon>Methanobacteriota</taxon>
        <taxon>Methanomada group</taxon>
        <taxon>Methanococci</taxon>
        <taxon>Methanococcales</taxon>
        <taxon>Methanococcaceae</taxon>
        <taxon>Methanothermococcus</taxon>
    </lineage>
</organism>
<sequence length="404" mass="44616">MKIGIVGAGLGGLLAGALLSKENEVVIYEKLPIVGGRFTNIGYKGYQLTTGALHMIPHGANGYLAQLLKKAGCNIYIENSNPDGLFRINKKNHTYKNIFNLVGLKDKIKGLKMAANLKIGNVDKNISFGEFLEDIPLALDIGNSFTGWALSLNAYDTPMEEILKIAQNYYKFGGPGIPIGGCKGVIDELVRVIKNNNGKIITNYNVKRIEIDDNKGYINPEENEEEFDIIISNLSPKLTENLSNMKIIKEKVPIPSKGIKVSIGCREKLIEHNGVLFTPESERINGLNCPSNVDKNLAKEGYNLIMVHATQIKDNVKNEIDRVLSDIDNLFGENNIKDYEILHIQSYRDEIPVNHASNGTDLNPVVNNRFYLVGDGVKGKGGIEVEGVALSVLNAIEYINKRYN</sequence>
<dbReference type="GeneID" id="10773071"/>
<protein>
    <recommendedName>
        <fullName evidence="3">Amine oxidase</fullName>
    </recommendedName>
</protein>
<evidence type="ECO:0000313" key="1">
    <source>
        <dbReference type="EMBL" id="AEH06892.1"/>
    </source>
</evidence>
<name>F8AMR1_METOI</name>
<dbReference type="KEGG" id="mok:Metok_0921"/>
<accession>F8AMR1</accession>
<dbReference type="eggNOG" id="arCOG01521">
    <property type="taxonomic scope" value="Archaea"/>
</dbReference>
<keyword evidence="2" id="KW-1185">Reference proteome</keyword>
<gene>
    <name evidence="1" type="ordered locus">Metok_0921</name>
</gene>
<dbReference type="InterPro" id="IPR036188">
    <property type="entry name" value="FAD/NAD-bd_sf"/>
</dbReference>